<dbReference type="Proteomes" id="UP000035740">
    <property type="component" value="Unassembled WGS sequence"/>
</dbReference>
<dbReference type="AlphaFoldDB" id="A0A0J7YMH6"/>
<reference evidence="1 2" key="1">
    <citation type="journal article" date="2014" name="Nature">
        <title>The genome of the recently domesticated crop plant sugar beet (Beta vulgaris).</title>
        <authorList>
            <person name="Dohm J.C."/>
            <person name="Minoche A.E."/>
            <person name="Holtgrawe D."/>
            <person name="Capella-Gutierrez S."/>
            <person name="Zakrzewski F."/>
            <person name="Tafer H."/>
            <person name="Rupp O."/>
            <person name="Sorensen T.R."/>
            <person name="Stracke R."/>
            <person name="Reinhardt R."/>
            <person name="Goesmann A."/>
            <person name="Kraft T."/>
            <person name="Schulz B."/>
            <person name="Stadler P.F."/>
            <person name="Schmidt T."/>
            <person name="Gabaldon T."/>
            <person name="Lehrach H."/>
            <person name="Weisshaar B."/>
            <person name="Himmelbauer H."/>
        </authorList>
    </citation>
    <scope>NUCLEOTIDE SEQUENCE [LARGE SCALE GENOMIC DNA]</scope>
    <source>
        <tissue evidence="1">Taproot</tissue>
    </source>
</reference>
<sequence length="134" mass="14630">FKDLNTGRVLTIAQGKSLLLSGLERECNGGIPIKQVPALSIECEPGSIRVGALDPIDGRRFDNLPARVHDAQVQIVGRWCRIRPIVTDHVRILERVRQGQRHGTGGDPRRCITGGLIPGTLNPADVNQPEFLPS</sequence>
<protein>
    <submittedName>
        <fullName evidence="1">Uncharacterized protein</fullName>
    </submittedName>
</protein>
<dbReference type="Gramene" id="KMS64817">
    <property type="protein sequence ID" value="KMS64817"/>
    <property type="gene ID" value="BVRB_042360"/>
</dbReference>
<keyword evidence="2" id="KW-1185">Reference proteome</keyword>
<accession>A0A0J7YMH6</accession>
<gene>
    <name evidence="1" type="ORF">BVRB_042360</name>
</gene>
<organism evidence="1 2">
    <name type="scientific">Beta vulgaris subsp. vulgaris</name>
    <name type="common">Beet</name>
    <dbReference type="NCBI Taxonomy" id="3555"/>
    <lineage>
        <taxon>Eukaryota</taxon>
        <taxon>Viridiplantae</taxon>
        <taxon>Streptophyta</taxon>
        <taxon>Embryophyta</taxon>
        <taxon>Tracheophyta</taxon>
        <taxon>Spermatophyta</taxon>
        <taxon>Magnoliopsida</taxon>
        <taxon>eudicotyledons</taxon>
        <taxon>Gunneridae</taxon>
        <taxon>Pentapetalae</taxon>
        <taxon>Caryophyllales</taxon>
        <taxon>Chenopodiaceae</taxon>
        <taxon>Betoideae</taxon>
        <taxon>Beta</taxon>
    </lineage>
</organism>
<evidence type="ECO:0000313" key="1">
    <source>
        <dbReference type="EMBL" id="KMS64817.1"/>
    </source>
</evidence>
<evidence type="ECO:0000313" key="2">
    <source>
        <dbReference type="Proteomes" id="UP000035740"/>
    </source>
</evidence>
<proteinExistence type="predicted"/>
<dbReference type="EMBL" id="KQ121565">
    <property type="protein sequence ID" value="KMS64817.1"/>
    <property type="molecule type" value="Genomic_DNA"/>
</dbReference>
<feature type="non-terminal residue" evidence="1">
    <location>
        <position position="1"/>
    </location>
</feature>
<name>A0A0J7YMH6_BETVV</name>